<dbReference type="EMBL" id="CAUYUE010000007">
    <property type="protein sequence ID" value="CAK0782601.1"/>
    <property type="molecule type" value="Genomic_DNA"/>
</dbReference>
<dbReference type="GO" id="GO:0051015">
    <property type="term" value="F:actin filament binding"/>
    <property type="evidence" value="ECO:0007669"/>
    <property type="project" value="InterPro"/>
</dbReference>
<gene>
    <name evidence="3" type="ORF">CVIRNUC_005806</name>
</gene>
<comment type="caution">
    <text evidence="3">The sequence shown here is derived from an EMBL/GenBank/DDBJ whole genome shotgun (WGS) entry which is preliminary data.</text>
</comment>
<evidence type="ECO:0000256" key="1">
    <source>
        <dbReference type="ARBA" id="ARBA00022737"/>
    </source>
</evidence>
<name>A0AAV1I5G5_9CHLO</name>
<dbReference type="InterPro" id="IPR013783">
    <property type="entry name" value="Ig-like_fold"/>
</dbReference>
<proteinExistence type="predicted"/>
<dbReference type="Proteomes" id="UP001314263">
    <property type="component" value="Unassembled WGS sequence"/>
</dbReference>
<evidence type="ECO:0000256" key="2">
    <source>
        <dbReference type="PROSITE-ProRule" id="PRU00087"/>
    </source>
</evidence>
<evidence type="ECO:0000313" key="3">
    <source>
        <dbReference type="EMBL" id="CAK0782601.1"/>
    </source>
</evidence>
<dbReference type="InterPro" id="IPR044801">
    <property type="entry name" value="Filamin"/>
</dbReference>
<protein>
    <submittedName>
        <fullName evidence="3">Uncharacterized protein</fullName>
    </submittedName>
</protein>
<dbReference type="SMART" id="SM00557">
    <property type="entry name" value="IG_FLMN"/>
    <property type="match status" value="1"/>
</dbReference>
<organism evidence="3 4">
    <name type="scientific">Coccomyxa viridis</name>
    <dbReference type="NCBI Taxonomy" id="1274662"/>
    <lineage>
        <taxon>Eukaryota</taxon>
        <taxon>Viridiplantae</taxon>
        <taxon>Chlorophyta</taxon>
        <taxon>core chlorophytes</taxon>
        <taxon>Trebouxiophyceae</taxon>
        <taxon>Trebouxiophyceae incertae sedis</taxon>
        <taxon>Coccomyxaceae</taxon>
        <taxon>Coccomyxa</taxon>
    </lineage>
</organism>
<accession>A0AAV1I5G5</accession>
<dbReference type="Gene3D" id="2.60.40.10">
    <property type="entry name" value="Immunoglobulins"/>
    <property type="match status" value="1"/>
</dbReference>
<feature type="repeat" description="Filamin" evidence="2">
    <location>
        <begin position="16"/>
        <end position="120"/>
    </location>
</feature>
<dbReference type="AlphaFoldDB" id="A0AAV1I5G5"/>
<dbReference type="InterPro" id="IPR017868">
    <property type="entry name" value="Filamin/ABP280_repeat-like"/>
</dbReference>
<dbReference type="PANTHER" id="PTHR38537">
    <property type="entry name" value="JITTERBUG, ISOFORM N"/>
    <property type="match status" value="1"/>
</dbReference>
<dbReference type="SUPFAM" id="SSF81296">
    <property type="entry name" value="E set domains"/>
    <property type="match status" value="1"/>
</dbReference>
<keyword evidence="4" id="KW-1185">Reference proteome</keyword>
<keyword evidence="1" id="KW-0677">Repeat</keyword>
<dbReference type="Pfam" id="PF00630">
    <property type="entry name" value="Filamin"/>
    <property type="match status" value="1"/>
</dbReference>
<dbReference type="GO" id="GO:0030036">
    <property type="term" value="P:actin cytoskeleton organization"/>
    <property type="evidence" value="ECO:0007669"/>
    <property type="project" value="InterPro"/>
</dbReference>
<evidence type="ECO:0000313" key="4">
    <source>
        <dbReference type="Proteomes" id="UP001314263"/>
    </source>
</evidence>
<dbReference type="InterPro" id="IPR001298">
    <property type="entry name" value="Filamin/ABP280_rpt"/>
</dbReference>
<dbReference type="PANTHER" id="PTHR38537:SF8">
    <property type="entry name" value="FILAMIN-A"/>
    <property type="match status" value="1"/>
</dbReference>
<reference evidence="3 4" key="1">
    <citation type="submission" date="2023-10" db="EMBL/GenBank/DDBJ databases">
        <authorList>
            <person name="Maclean D."/>
            <person name="Macfadyen A."/>
        </authorList>
    </citation>
    <scope>NUCLEOTIDE SEQUENCE [LARGE SCALE GENOMIC DNA]</scope>
</reference>
<dbReference type="InterPro" id="IPR014756">
    <property type="entry name" value="Ig_E-set"/>
</dbReference>
<dbReference type="PROSITE" id="PS50194">
    <property type="entry name" value="FILAMIN_REPEAT"/>
    <property type="match status" value="1"/>
</dbReference>
<sequence length="199" mass="21679">MEEHVAGSPYEVTVVPGPASARHTVISGPGRQAAVTGSKARFDVEAQDAFGNRCEGADLLQALPIEVELEAGPVSCEVLVDPGSNGCYTCTYTAETVESFRLLVTCRGKPVGGSPLPVEVRGEEPAGPDEARLRAPVRDELKLWETKAAAQFRLDGDDAGWDSDEPEEETQEEKYIKAWPSCWQHAYLHHQSLNMEWGI</sequence>